<accession>A0AAV3QKJ2</accession>
<keyword evidence="2" id="KW-1185">Reference proteome</keyword>
<dbReference type="EMBL" id="BAABME010004775">
    <property type="protein sequence ID" value="GAA0163521.1"/>
    <property type="molecule type" value="Genomic_DNA"/>
</dbReference>
<comment type="caution">
    <text evidence="1">The sequence shown here is derived from an EMBL/GenBank/DDBJ whole genome shotgun (WGS) entry which is preliminary data.</text>
</comment>
<reference evidence="1 2" key="1">
    <citation type="submission" date="2024-01" db="EMBL/GenBank/DDBJ databases">
        <title>The complete chloroplast genome sequence of Lithospermum erythrorhizon: insights into the phylogenetic relationship among Boraginaceae species and the maternal lineages of purple gromwells.</title>
        <authorList>
            <person name="Okada T."/>
            <person name="Watanabe K."/>
        </authorList>
    </citation>
    <scope>NUCLEOTIDE SEQUENCE [LARGE SCALE GENOMIC DNA]</scope>
</reference>
<evidence type="ECO:0000313" key="1">
    <source>
        <dbReference type="EMBL" id="GAA0163521.1"/>
    </source>
</evidence>
<name>A0AAV3QKJ2_LITER</name>
<gene>
    <name evidence="1" type="ORF">LIER_19366</name>
</gene>
<sequence length="110" mass="12327">MAFSHCLNLPPSPLPQFSPFPPHYFTNLQHCTSISASNTSSASTIPKSPFPHLSQDFTPINSSRRYATKMMKILLCTSLNGLQTSLISPHLCKYTRSFFESLGRLEHLMP</sequence>
<organism evidence="1 2">
    <name type="scientific">Lithospermum erythrorhizon</name>
    <name type="common">Purple gromwell</name>
    <name type="synonym">Lithospermum officinale var. erythrorhizon</name>
    <dbReference type="NCBI Taxonomy" id="34254"/>
    <lineage>
        <taxon>Eukaryota</taxon>
        <taxon>Viridiplantae</taxon>
        <taxon>Streptophyta</taxon>
        <taxon>Embryophyta</taxon>
        <taxon>Tracheophyta</taxon>
        <taxon>Spermatophyta</taxon>
        <taxon>Magnoliopsida</taxon>
        <taxon>eudicotyledons</taxon>
        <taxon>Gunneridae</taxon>
        <taxon>Pentapetalae</taxon>
        <taxon>asterids</taxon>
        <taxon>lamiids</taxon>
        <taxon>Boraginales</taxon>
        <taxon>Boraginaceae</taxon>
        <taxon>Boraginoideae</taxon>
        <taxon>Lithospermeae</taxon>
        <taxon>Lithospermum</taxon>
    </lineage>
</organism>
<proteinExistence type="predicted"/>
<evidence type="ECO:0000313" key="2">
    <source>
        <dbReference type="Proteomes" id="UP001454036"/>
    </source>
</evidence>
<dbReference type="Proteomes" id="UP001454036">
    <property type="component" value="Unassembled WGS sequence"/>
</dbReference>
<protein>
    <submittedName>
        <fullName evidence="1">Uncharacterized protein</fullName>
    </submittedName>
</protein>
<dbReference type="AlphaFoldDB" id="A0AAV3QKJ2"/>